<dbReference type="CDD" id="cd03887">
    <property type="entry name" value="M20_Acy1L2"/>
    <property type="match status" value="1"/>
</dbReference>
<reference evidence="3 4" key="1">
    <citation type="journal article" date="2016" name="Front. Microbiol.">
        <title>Genome and transcriptome sequences reveal the specific parasitism of the nematophagous Purpureocillium lilacinum 36-1.</title>
        <authorList>
            <person name="Xie J."/>
            <person name="Li S."/>
            <person name="Mo C."/>
            <person name="Xiao X."/>
            <person name="Peng D."/>
            <person name="Wang G."/>
            <person name="Xiao Y."/>
        </authorList>
    </citation>
    <scope>NUCLEOTIDE SEQUENCE [LARGE SCALE GENOMIC DNA]</scope>
    <source>
        <strain evidence="3 4">36-1</strain>
    </source>
</reference>
<dbReference type="Proteomes" id="UP000245956">
    <property type="component" value="Unassembled WGS sequence"/>
</dbReference>
<sequence length="471" mass="50620">MGSQRTFSPEIVMRGLFQFSSPRSPPAPQGAMWQMEEDDGFILVPRPGREQVEDPEQVPQYLPDIDDIIHGLEPSLWPLNTFIHYNPELGYKEHKAHDALTKFMESQAGWVVTRSAFGMETAWLAVYDSGRPGPTVSFNAEMGQNHPDALPGLGHACGHNLIAVASLAAGLASAKILRRHRLGGKVTIVGTPAEEGGGGKIKCLDAGAYRDVDVSIISHPGILNNSPMVRTTAFTHLNVAYHGRAAHAARSPWRGINALDAMVVAYNAISVLRQQTRPDDIIGLQITNGGNKPNVIHEHAGGVAVLRATSASRLRELQYRVEACFRAGAEATGATVDIEVVPGYLDHVPNSVLAAAFTKYWKALPGVPDPPLPLPGQFTWVKASTDQGNLSYALPSMNVSFAIPPGVNGGQPHSPDFEKASSTRGAFDRAMRVGKAMAGTAVDICATPGLLDQVREQWKRDMARQDGASAV</sequence>
<organism evidence="3 4">
    <name type="scientific">Purpureocillium lilacinum</name>
    <name type="common">Paecilomyces lilacinus</name>
    <dbReference type="NCBI Taxonomy" id="33203"/>
    <lineage>
        <taxon>Eukaryota</taxon>
        <taxon>Fungi</taxon>
        <taxon>Dikarya</taxon>
        <taxon>Ascomycota</taxon>
        <taxon>Pezizomycotina</taxon>
        <taxon>Sordariomycetes</taxon>
        <taxon>Hypocreomycetidae</taxon>
        <taxon>Hypocreales</taxon>
        <taxon>Ophiocordycipitaceae</taxon>
        <taxon>Purpureocillium</taxon>
    </lineage>
</organism>
<evidence type="ECO:0000313" key="4">
    <source>
        <dbReference type="Proteomes" id="UP000245956"/>
    </source>
</evidence>
<dbReference type="SUPFAM" id="SSF55031">
    <property type="entry name" value="Bacterial exopeptidase dimerisation domain"/>
    <property type="match status" value="1"/>
</dbReference>
<comment type="similarity">
    <text evidence="1">Belongs to the peptidase M20A family.</text>
</comment>
<evidence type="ECO:0000256" key="1">
    <source>
        <dbReference type="ARBA" id="ARBA00006247"/>
    </source>
</evidence>
<name>A0A2U3EBE5_PURLI</name>
<protein>
    <submittedName>
        <fullName evidence="3">Amidohydrolase</fullName>
    </submittedName>
</protein>
<dbReference type="PANTHER" id="PTHR30575">
    <property type="entry name" value="PEPTIDASE M20"/>
    <property type="match status" value="1"/>
</dbReference>
<accession>A0A2U3EBE5</accession>
<dbReference type="SUPFAM" id="SSF53187">
    <property type="entry name" value="Zn-dependent exopeptidases"/>
    <property type="match status" value="1"/>
</dbReference>
<dbReference type="InterPro" id="IPR017439">
    <property type="entry name" value="Amidohydrolase"/>
</dbReference>
<dbReference type="FunFam" id="3.30.70.360:FF:000004">
    <property type="entry name" value="Peptidase M20 domain-containing protein 2"/>
    <property type="match status" value="1"/>
</dbReference>
<dbReference type="EMBL" id="LCWV01000007">
    <property type="protein sequence ID" value="PWI71783.1"/>
    <property type="molecule type" value="Genomic_DNA"/>
</dbReference>
<dbReference type="InterPro" id="IPR011650">
    <property type="entry name" value="Peptidase_M20_dimer"/>
</dbReference>
<feature type="domain" description="Peptidase M20 dimerisation" evidence="2">
    <location>
        <begin position="238"/>
        <end position="328"/>
    </location>
</feature>
<comment type="caution">
    <text evidence="3">The sequence shown here is derived from an EMBL/GenBank/DDBJ whole genome shotgun (WGS) entry which is preliminary data.</text>
</comment>
<dbReference type="InterPro" id="IPR052030">
    <property type="entry name" value="Peptidase_M20/M20A_hydrolases"/>
</dbReference>
<proteinExistence type="inferred from homology"/>
<dbReference type="GO" id="GO:0016805">
    <property type="term" value="F:dipeptidase activity"/>
    <property type="evidence" value="ECO:0007669"/>
    <property type="project" value="TreeGrafter"/>
</dbReference>
<keyword evidence="3" id="KW-0378">Hydrolase</keyword>
<evidence type="ECO:0000259" key="2">
    <source>
        <dbReference type="Pfam" id="PF07687"/>
    </source>
</evidence>
<dbReference type="Gene3D" id="3.30.70.360">
    <property type="match status" value="1"/>
</dbReference>
<dbReference type="NCBIfam" id="TIGR01891">
    <property type="entry name" value="amidohydrolases"/>
    <property type="match status" value="1"/>
</dbReference>
<evidence type="ECO:0000313" key="3">
    <source>
        <dbReference type="EMBL" id="PWI71783.1"/>
    </source>
</evidence>
<gene>
    <name evidence="3" type="ORF">PCL_11877</name>
</gene>
<dbReference type="Gene3D" id="3.40.630.10">
    <property type="entry name" value="Zn peptidases"/>
    <property type="match status" value="1"/>
</dbReference>
<dbReference type="AlphaFoldDB" id="A0A2U3EBE5"/>
<dbReference type="Pfam" id="PF01546">
    <property type="entry name" value="Peptidase_M20"/>
    <property type="match status" value="1"/>
</dbReference>
<dbReference type="InterPro" id="IPR002933">
    <property type="entry name" value="Peptidase_M20"/>
</dbReference>
<dbReference type="PANTHER" id="PTHR30575:SF4">
    <property type="entry name" value="PEPTIDASE M20 DOMAIN-CONTAINING PROTEIN 2"/>
    <property type="match status" value="1"/>
</dbReference>
<dbReference type="InterPro" id="IPR036264">
    <property type="entry name" value="Bact_exopeptidase_dim_dom"/>
</dbReference>
<dbReference type="Pfam" id="PF07687">
    <property type="entry name" value="M20_dimer"/>
    <property type="match status" value="1"/>
</dbReference>